<dbReference type="EMBL" id="BAABHX010000002">
    <property type="protein sequence ID" value="GAA5087970.1"/>
    <property type="molecule type" value="Genomic_DNA"/>
</dbReference>
<keyword evidence="5" id="KW-1185">Reference proteome</keyword>
<organism evidence="4 5">
    <name type="scientific">Chryseobacterium ginsengisoli</name>
    <dbReference type="NCBI Taxonomy" id="363853"/>
    <lineage>
        <taxon>Bacteria</taxon>
        <taxon>Pseudomonadati</taxon>
        <taxon>Bacteroidota</taxon>
        <taxon>Flavobacteriia</taxon>
        <taxon>Flavobacteriales</taxon>
        <taxon>Weeksellaceae</taxon>
        <taxon>Chryseobacterium group</taxon>
        <taxon>Chryseobacterium</taxon>
    </lineage>
</organism>
<protein>
    <recommendedName>
        <fullName evidence="3">Outer membrane protein beta-barrel domain-containing protein</fullName>
    </recommendedName>
</protein>
<dbReference type="InterPro" id="IPR011250">
    <property type="entry name" value="OMP/PagP_B-barrel"/>
</dbReference>
<dbReference type="InterPro" id="IPR025665">
    <property type="entry name" value="Beta-barrel_OMP_2"/>
</dbReference>
<comment type="caution">
    <text evidence="4">The sequence shown here is derived from an EMBL/GenBank/DDBJ whole genome shotgun (WGS) entry which is preliminary data.</text>
</comment>
<feature type="chain" id="PRO_5046460949" description="Outer membrane protein beta-barrel domain-containing protein" evidence="2">
    <location>
        <begin position="19"/>
        <end position="236"/>
    </location>
</feature>
<feature type="region of interest" description="Disordered" evidence="1">
    <location>
        <begin position="207"/>
        <end position="230"/>
    </location>
</feature>
<evidence type="ECO:0000256" key="2">
    <source>
        <dbReference type="SAM" id="SignalP"/>
    </source>
</evidence>
<feature type="compositionally biased region" description="Polar residues" evidence="1">
    <location>
        <begin position="209"/>
        <end position="229"/>
    </location>
</feature>
<keyword evidence="2" id="KW-0732">Signal</keyword>
<gene>
    <name evidence="4" type="ORF">GCM10023210_11140</name>
</gene>
<feature type="signal peptide" evidence="2">
    <location>
        <begin position="1"/>
        <end position="18"/>
    </location>
</feature>
<evidence type="ECO:0000313" key="4">
    <source>
        <dbReference type="EMBL" id="GAA5087970.1"/>
    </source>
</evidence>
<name>A0ABP9LYJ2_9FLAO</name>
<sequence>MKKLILGIAVTASSLAFAQTTTSSSNMSSEKPVQFGIKAGINVSSISKDGYEDAKAKVGFAGGVFANIPLSEMFSVQPEVMYSQMGSKVTSSYSGTVLGNNFTSKSSATLNLDYVTVPLMLQFRATPAFYVEAGPEFGFLVSAKTKDASTTTVNGSTTTTTSESGDVKDYFSGFNMGVGLGLGYDITPNFGISARYVAGFTDINKKDSNTNGNTSLQNDGNKNRNNTFQGGVYFKF</sequence>
<proteinExistence type="predicted"/>
<accession>A0ABP9LYJ2</accession>
<feature type="domain" description="Outer membrane protein beta-barrel" evidence="3">
    <location>
        <begin position="17"/>
        <end position="203"/>
    </location>
</feature>
<evidence type="ECO:0000256" key="1">
    <source>
        <dbReference type="SAM" id="MobiDB-lite"/>
    </source>
</evidence>
<evidence type="ECO:0000313" key="5">
    <source>
        <dbReference type="Proteomes" id="UP001500353"/>
    </source>
</evidence>
<reference evidence="5" key="1">
    <citation type="journal article" date="2019" name="Int. J. Syst. Evol. Microbiol.">
        <title>The Global Catalogue of Microorganisms (GCM) 10K type strain sequencing project: providing services to taxonomists for standard genome sequencing and annotation.</title>
        <authorList>
            <consortium name="The Broad Institute Genomics Platform"/>
            <consortium name="The Broad Institute Genome Sequencing Center for Infectious Disease"/>
            <person name="Wu L."/>
            <person name="Ma J."/>
        </authorList>
    </citation>
    <scope>NUCLEOTIDE SEQUENCE [LARGE SCALE GENOMIC DNA]</scope>
    <source>
        <strain evidence="5">JCM 18019</strain>
    </source>
</reference>
<dbReference type="Proteomes" id="UP001500353">
    <property type="component" value="Unassembled WGS sequence"/>
</dbReference>
<evidence type="ECO:0000259" key="3">
    <source>
        <dbReference type="Pfam" id="PF13568"/>
    </source>
</evidence>
<dbReference type="Gene3D" id="2.40.160.20">
    <property type="match status" value="1"/>
</dbReference>
<dbReference type="SUPFAM" id="SSF56925">
    <property type="entry name" value="OMPA-like"/>
    <property type="match status" value="1"/>
</dbReference>
<dbReference type="Pfam" id="PF13568">
    <property type="entry name" value="OMP_b-brl_2"/>
    <property type="match status" value="1"/>
</dbReference>
<dbReference type="RefSeq" id="WP_345200868.1">
    <property type="nucleotide sequence ID" value="NZ_BAABHX010000002.1"/>
</dbReference>